<dbReference type="EMBL" id="RSCK01000102">
    <property type="protein sequence ID" value="RUT02993.1"/>
    <property type="molecule type" value="Genomic_DNA"/>
</dbReference>
<accession>A0AB37UBE3</accession>
<dbReference type="AlphaFoldDB" id="A0AB37UBE3"/>
<evidence type="ECO:0000313" key="2">
    <source>
        <dbReference type="EMBL" id="RUT02993.1"/>
    </source>
</evidence>
<comment type="caution">
    <text evidence="2">The sequence shown here is derived from an EMBL/GenBank/DDBJ whole genome shotgun (WGS) entry which is preliminary data.</text>
</comment>
<proteinExistence type="predicted"/>
<feature type="domain" description="Transposase IS204/IS1001/IS1096/IS1165 DDE" evidence="1">
    <location>
        <begin position="25"/>
        <end position="55"/>
    </location>
</feature>
<name>A0AB37UBE3_9CYAN</name>
<dbReference type="Proteomes" id="UP000282574">
    <property type="component" value="Unassembled WGS sequence"/>
</dbReference>
<protein>
    <recommendedName>
        <fullName evidence="1">Transposase IS204/IS1001/IS1096/IS1165 DDE domain-containing protein</fullName>
    </recommendedName>
</protein>
<sequence length="61" mass="6944">MVNQCKQSGTILMEYAIILGIVQKRGVMEGMNNRIKLIMRQGYGFSNFDNFRSRLLACLGD</sequence>
<reference evidence="2 3" key="1">
    <citation type="journal article" date="2019" name="Genome Biol. Evol.">
        <title>Day and night: Metabolic profiles and evolutionary relationships of six axenic non-marine cyanobacteria.</title>
        <authorList>
            <person name="Will S.E."/>
            <person name="Henke P."/>
            <person name="Boedeker C."/>
            <person name="Huang S."/>
            <person name="Brinkmann H."/>
            <person name="Rohde M."/>
            <person name="Jarek M."/>
            <person name="Friedl T."/>
            <person name="Seufert S."/>
            <person name="Schumacher M."/>
            <person name="Overmann J."/>
            <person name="Neumann-Schaal M."/>
            <person name="Petersen J."/>
        </authorList>
    </citation>
    <scope>NUCLEOTIDE SEQUENCE [LARGE SCALE GENOMIC DNA]</scope>
    <source>
        <strain evidence="2 3">SAG 39.79</strain>
    </source>
</reference>
<keyword evidence="3" id="KW-1185">Reference proteome</keyword>
<gene>
    <name evidence="2" type="ORF">DSM107010_61300</name>
</gene>
<dbReference type="Pfam" id="PF01610">
    <property type="entry name" value="DDE_Tnp_ISL3"/>
    <property type="match status" value="1"/>
</dbReference>
<organism evidence="2 3">
    <name type="scientific">Chroococcidiopsis cubana SAG 39.79</name>
    <dbReference type="NCBI Taxonomy" id="388085"/>
    <lineage>
        <taxon>Bacteria</taxon>
        <taxon>Bacillati</taxon>
        <taxon>Cyanobacteriota</taxon>
        <taxon>Cyanophyceae</taxon>
        <taxon>Chroococcidiopsidales</taxon>
        <taxon>Chroococcidiopsidaceae</taxon>
        <taxon>Chroococcidiopsis</taxon>
    </lineage>
</organism>
<evidence type="ECO:0000313" key="3">
    <source>
        <dbReference type="Proteomes" id="UP000282574"/>
    </source>
</evidence>
<evidence type="ECO:0000259" key="1">
    <source>
        <dbReference type="Pfam" id="PF01610"/>
    </source>
</evidence>
<dbReference type="InterPro" id="IPR002560">
    <property type="entry name" value="Transposase_DDE"/>
</dbReference>